<dbReference type="SUPFAM" id="SSF51735">
    <property type="entry name" value="NAD(P)-binding Rossmann-fold domains"/>
    <property type="match status" value="1"/>
</dbReference>
<sequence>MTQESDTRLAVVVVGMGQMGISHALAYHHNPGFEIISLVNRSPGKKLPDALTQYPVVSTLKEALPLNPDVVSINTHTATHAEHAVTAMETGAHVFVEKPLATTVTEAERVIETARRTKRKLVIGYILRHHPSWVEFIRQARQLGPPFVMRMNLNQRSRGDAWEIHKRLLQDAKNPVVDCGVHYLDVMLQITDSRPTQVRGMGVSLSDEIPADEQVNYGHLQVVFADGSVGWYEAGWGPMVSETAYFVKDVMGPRGSVSMVMDENETRTGGGSADIEGHNKSLRLRVSTLVEGRSQDTMLSVADEPGHDDLCAREQQFLLDAIREDRDLTQHMEDAVRSLSIVLAADRSMHENRAIDLE</sequence>
<dbReference type="Proteomes" id="UP001141434">
    <property type="component" value="Unassembled WGS sequence"/>
</dbReference>
<protein>
    <submittedName>
        <fullName evidence="3">Oxidoreductase</fullName>
    </submittedName>
</protein>
<dbReference type="Pfam" id="PF02894">
    <property type="entry name" value="GFO_IDH_MocA_C"/>
    <property type="match status" value="1"/>
</dbReference>
<organism evidence="3 4">
    <name type="scientific">Penicillium alfredii</name>
    <dbReference type="NCBI Taxonomy" id="1506179"/>
    <lineage>
        <taxon>Eukaryota</taxon>
        <taxon>Fungi</taxon>
        <taxon>Dikarya</taxon>
        <taxon>Ascomycota</taxon>
        <taxon>Pezizomycotina</taxon>
        <taxon>Eurotiomycetes</taxon>
        <taxon>Eurotiomycetidae</taxon>
        <taxon>Eurotiales</taxon>
        <taxon>Aspergillaceae</taxon>
        <taxon>Penicillium</taxon>
    </lineage>
</organism>
<reference evidence="3" key="1">
    <citation type="submission" date="2022-11" db="EMBL/GenBank/DDBJ databases">
        <authorList>
            <person name="Petersen C."/>
        </authorList>
    </citation>
    <scope>NUCLEOTIDE SEQUENCE</scope>
    <source>
        <strain evidence="3">IBT 34128</strain>
    </source>
</reference>
<dbReference type="GeneID" id="81392131"/>
<dbReference type="PANTHER" id="PTHR43377">
    <property type="entry name" value="BILIVERDIN REDUCTASE A"/>
    <property type="match status" value="1"/>
</dbReference>
<evidence type="ECO:0000313" key="3">
    <source>
        <dbReference type="EMBL" id="KAJ5105034.1"/>
    </source>
</evidence>
<dbReference type="EMBL" id="JAPMSZ010000004">
    <property type="protein sequence ID" value="KAJ5105034.1"/>
    <property type="molecule type" value="Genomic_DNA"/>
</dbReference>
<dbReference type="Pfam" id="PF01408">
    <property type="entry name" value="GFO_IDH_MocA"/>
    <property type="match status" value="1"/>
</dbReference>
<dbReference type="Gene3D" id="3.30.360.10">
    <property type="entry name" value="Dihydrodipicolinate Reductase, domain 2"/>
    <property type="match status" value="1"/>
</dbReference>
<dbReference type="RefSeq" id="XP_056514030.1">
    <property type="nucleotide sequence ID" value="XM_056652963.1"/>
</dbReference>
<proteinExistence type="predicted"/>
<feature type="domain" description="Gfo/Idh/MocA-like oxidoreductase N-terminal" evidence="1">
    <location>
        <begin position="10"/>
        <end position="125"/>
    </location>
</feature>
<evidence type="ECO:0000313" key="4">
    <source>
        <dbReference type="Proteomes" id="UP001141434"/>
    </source>
</evidence>
<gene>
    <name evidence="3" type="ORF">NUU61_002381</name>
</gene>
<dbReference type="PANTHER" id="PTHR43377:SF1">
    <property type="entry name" value="BILIVERDIN REDUCTASE A"/>
    <property type="match status" value="1"/>
</dbReference>
<dbReference type="OrthoDB" id="64915at2759"/>
<dbReference type="InterPro" id="IPR000683">
    <property type="entry name" value="Gfo/Idh/MocA-like_OxRdtase_N"/>
</dbReference>
<reference evidence="3" key="2">
    <citation type="journal article" date="2023" name="IMA Fungus">
        <title>Comparative genomic study of the Penicillium genus elucidates a diverse pangenome and 15 lateral gene transfer events.</title>
        <authorList>
            <person name="Petersen C."/>
            <person name="Sorensen T."/>
            <person name="Nielsen M.R."/>
            <person name="Sondergaard T.E."/>
            <person name="Sorensen J.L."/>
            <person name="Fitzpatrick D.A."/>
            <person name="Frisvad J.C."/>
            <person name="Nielsen K.L."/>
        </authorList>
    </citation>
    <scope>NUCLEOTIDE SEQUENCE</scope>
    <source>
        <strain evidence="3">IBT 34128</strain>
    </source>
</reference>
<dbReference type="InterPro" id="IPR051450">
    <property type="entry name" value="Gfo/Idh/MocA_Oxidoreductases"/>
</dbReference>
<dbReference type="SUPFAM" id="SSF55347">
    <property type="entry name" value="Glyceraldehyde-3-phosphate dehydrogenase-like, C-terminal domain"/>
    <property type="match status" value="1"/>
</dbReference>
<dbReference type="GO" id="GO:0000166">
    <property type="term" value="F:nucleotide binding"/>
    <property type="evidence" value="ECO:0007669"/>
    <property type="project" value="InterPro"/>
</dbReference>
<evidence type="ECO:0000259" key="2">
    <source>
        <dbReference type="Pfam" id="PF02894"/>
    </source>
</evidence>
<feature type="domain" description="Gfo/Idh/MocA-like oxidoreductase C-terminal" evidence="2">
    <location>
        <begin position="142"/>
        <end position="356"/>
    </location>
</feature>
<comment type="caution">
    <text evidence="3">The sequence shown here is derived from an EMBL/GenBank/DDBJ whole genome shotgun (WGS) entry which is preliminary data.</text>
</comment>
<dbReference type="InterPro" id="IPR036291">
    <property type="entry name" value="NAD(P)-bd_dom_sf"/>
</dbReference>
<dbReference type="InterPro" id="IPR004104">
    <property type="entry name" value="Gfo/Idh/MocA-like_OxRdtase_C"/>
</dbReference>
<evidence type="ECO:0000259" key="1">
    <source>
        <dbReference type="Pfam" id="PF01408"/>
    </source>
</evidence>
<dbReference type="AlphaFoldDB" id="A0A9W9FRL2"/>
<accession>A0A9W9FRL2</accession>
<keyword evidence="4" id="KW-1185">Reference proteome</keyword>
<dbReference type="Gene3D" id="3.40.50.720">
    <property type="entry name" value="NAD(P)-binding Rossmann-like Domain"/>
    <property type="match status" value="1"/>
</dbReference>
<name>A0A9W9FRL2_9EURO</name>